<evidence type="ECO:0000259" key="1">
    <source>
        <dbReference type="Pfam" id="PF05523"/>
    </source>
</evidence>
<evidence type="ECO:0000313" key="2">
    <source>
        <dbReference type="EMBL" id="MFD2464261.1"/>
    </source>
</evidence>
<dbReference type="Pfam" id="PF05523">
    <property type="entry name" value="FdtA"/>
    <property type="match status" value="1"/>
</dbReference>
<reference evidence="3" key="1">
    <citation type="journal article" date="2019" name="Int. J. Syst. Evol. Microbiol.">
        <title>The Global Catalogue of Microorganisms (GCM) 10K type strain sequencing project: providing services to taxonomists for standard genome sequencing and annotation.</title>
        <authorList>
            <consortium name="The Broad Institute Genomics Platform"/>
            <consortium name="The Broad Institute Genome Sequencing Center for Infectious Disease"/>
            <person name="Wu L."/>
            <person name="Ma J."/>
        </authorList>
    </citation>
    <scope>NUCLEOTIDE SEQUENCE [LARGE SCALE GENOMIC DNA]</scope>
    <source>
        <strain evidence="3">CGMCC 4.7643</strain>
    </source>
</reference>
<comment type="caution">
    <text evidence="2">The sequence shown here is derived from an EMBL/GenBank/DDBJ whole genome shotgun (WGS) entry which is preliminary data.</text>
</comment>
<evidence type="ECO:0000313" key="3">
    <source>
        <dbReference type="Proteomes" id="UP001597419"/>
    </source>
</evidence>
<name>A0ABW5GTH2_9PSEU</name>
<dbReference type="Proteomes" id="UP001597419">
    <property type="component" value="Unassembled WGS sequence"/>
</dbReference>
<dbReference type="InterPro" id="IPR011051">
    <property type="entry name" value="RmlC_Cupin_sf"/>
</dbReference>
<dbReference type="InterPro" id="IPR014710">
    <property type="entry name" value="RmlC-like_jellyroll"/>
</dbReference>
<sequence>MTQLGRKQPVVGRISPCRLVDLAEHADDRGRLTVVQPGRDFDFDVRRAFYIHDVPAGAERGAHGHRRECQLVIAVHGSFTVVAYDGFQRANFVLDNPSVGVYLGPMVWNEIIDFTPGSVGLVLASQEYDEAEYYRDYDEFNRDARALAA</sequence>
<dbReference type="CDD" id="cd20292">
    <property type="entry name" value="cupin_QdtA-like"/>
    <property type="match status" value="1"/>
</dbReference>
<keyword evidence="3" id="KW-1185">Reference proteome</keyword>
<accession>A0ABW5GTH2</accession>
<protein>
    <submittedName>
        <fullName evidence="2">FdtA/QdtA family cupin domain-containing protein</fullName>
    </submittedName>
</protein>
<dbReference type="EMBL" id="JBHUKU010000025">
    <property type="protein sequence ID" value="MFD2464261.1"/>
    <property type="molecule type" value="Genomic_DNA"/>
</dbReference>
<dbReference type="RefSeq" id="WP_345404834.1">
    <property type="nucleotide sequence ID" value="NZ_BAABHG010000017.1"/>
</dbReference>
<gene>
    <name evidence="2" type="ORF">ACFSYJ_36975</name>
</gene>
<feature type="domain" description="Sugar 3,4-ketoisomerase QdtA cupin" evidence="1">
    <location>
        <begin position="17"/>
        <end position="142"/>
    </location>
</feature>
<dbReference type="InterPro" id="IPR008894">
    <property type="entry name" value="QdtA_cupin_dom"/>
</dbReference>
<organism evidence="2 3">
    <name type="scientific">Amycolatopsis samaneae</name>
    <dbReference type="NCBI Taxonomy" id="664691"/>
    <lineage>
        <taxon>Bacteria</taxon>
        <taxon>Bacillati</taxon>
        <taxon>Actinomycetota</taxon>
        <taxon>Actinomycetes</taxon>
        <taxon>Pseudonocardiales</taxon>
        <taxon>Pseudonocardiaceae</taxon>
        <taxon>Amycolatopsis</taxon>
    </lineage>
</organism>
<dbReference type="SUPFAM" id="SSF51182">
    <property type="entry name" value="RmlC-like cupins"/>
    <property type="match status" value="1"/>
</dbReference>
<proteinExistence type="predicted"/>
<dbReference type="Gene3D" id="2.60.120.10">
    <property type="entry name" value="Jelly Rolls"/>
    <property type="match status" value="1"/>
</dbReference>